<comment type="caution">
    <text evidence="1">The sequence shown here is derived from an EMBL/GenBank/DDBJ whole genome shotgun (WGS) entry which is preliminary data.</text>
</comment>
<evidence type="ECO:0000313" key="1">
    <source>
        <dbReference type="EMBL" id="MDS1821426.1"/>
    </source>
</evidence>
<sequence>MKHLINPSDLPTTLKSWSFKVTESLDVDALRQNPQETTKFVIKGKNSTGSSRWAILGGESGAIEFETKEQAVANLDAINQWKSEAA</sequence>
<name>A0AAW8PYW1_VIBPH</name>
<accession>A0AAW8PYW1</accession>
<dbReference type="EMBL" id="JAUHGG010000003">
    <property type="protein sequence ID" value="MDS1821426.1"/>
    <property type="molecule type" value="Genomic_DNA"/>
</dbReference>
<gene>
    <name evidence="1" type="ORF">QX249_12210</name>
</gene>
<reference evidence="1" key="1">
    <citation type="submission" date="2023-06" db="EMBL/GenBank/DDBJ databases">
        <title>Genomic Diversity of Vibrio spp. and Metagenomic Analysis of Pathogens in Florida Gulf Coastal Waters Following Hurricane Ian.</title>
        <authorList>
            <person name="Brumfield K.D."/>
        </authorList>
    </citation>
    <scope>NUCLEOTIDE SEQUENCE</scope>
    <source>
        <strain evidence="1">WBS2B-138</strain>
    </source>
</reference>
<dbReference type="Proteomes" id="UP001253193">
    <property type="component" value="Unassembled WGS sequence"/>
</dbReference>
<proteinExistence type="predicted"/>
<dbReference type="RefSeq" id="WP_311020313.1">
    <property type="nucleotide sequence ID" value="NZ_JAUHGG010000003.1"/>
</dbReference>
<protein>
    <submittedName>
        <fullName evidence="1">Uncharacterized protein</fullName>
    </submittedName>
</protein>
<dbReference type="AlphaFoldDB" id="A0AAW8PYW1"/>
<organism evidence="1 2">
    <name type="scientific">Vibrio parahaemolyticus</name>
    <dbReference type="NCBI Taxonomy" id="670"/>
    <lineage>
        <taxon>Bacteria</taxon>
        <taxon>Pseudomonadati</taxon>
        <taxon>Pseudomonadota</taxon>
        <taxon>Gammaproteobacteria</taxon>
        <taxon>Vibrionales</taxon>
        <taxon>Vibrionaceae</taxon>
        <taxon>Vibrio</taxon>
    </lineage>
</organism>
<evidence type="ECO:0000313" key="2">
    <source>
        <dbReference type="Proteomes" id="UP001253193"/>
    </source>
</evidence>